<evidence type="ECO:0000313" key="3">
    <source>
        <dbReference type="Proteomes" id="UP001144323"/>
    </source>
</evidence>
<keyword evidence="3" id="KW-1185">Reference proteome</keyword>
<dbReference type="EMBL" id="BSEC01000001">
    <property type="protein sequence ID" value="GLI92040.1"/>
    <property type="molecule type" value="Genomic_DNA"/>
</dbReference>
<dbReference type="InterPro" id="IPR011213">
    <property type="entry name" value="NMN_biosyn"/>
</dbReference>
<dbReference type="PIRSF" id="PIRSF019423">
    <property type="entry name" value="NMN_biosyn"/>
    <property type="match status" value="1"/>
</dbReference>
<dbReference type="InterPro" id="IPR054105">
    <property type="entry name" value="WHD_NrtR"/>
</dbReference>
<dbReference type="SUPFAM" id="SSF46785">
    <property type="entry name" value="Winged helix' DNA-binding domain"/>
    <property type="match status" value="1"/>
</dbReference>
<protein>
    <submittedName>
        <fullName evidence="2">NAD regulator</fullName>
    </submittedName>
</protein>
<dbReference type="InterPro" id="IPR015797">
    <property type="entry name" value="NUDIX_hydrolase-like_dom_sf"/>
</dbReference>
<proteinExistence type="predicted"/>
<dbReference type="Proteomes" id="UP001144323">
    <property type="component" value="Unassembled WGS sequence"/>
</dbReference>
<dbReference type="SUPFAM" id="SSF55811">
    <property type="entry name" value="Nudix"/>
    <property type="match status" value="1"/>
</dbReference>
<dbReference type="CDD" id="cd18873">
    <property type="entry name" value="NUDIX_NadM_like"/>
    <property type="match status" value="1"/>
</dbReference>
<feature type="domain" description="NrtR DNA-binding winged helix" evidence="1">
    <location>
        <begin position="263"/>
        <end position="323"/>
    </location>
</feature>
<reference evidence="2" key="1">
    <citation type="journal article" date="2023" name="Int. J. Syst. Evol. Microbiol.">
        <title>Methylocystis iwaonis sp. nov., a type II methane-oxidizing bacterium from surface soil of a rice paddy field in Japan, and emended description of the genus Methylocystis (ex Whittenbury et al. 1970) Bowman et al. 1993.</title>
        <authorList>
            <person name="Kaise H."/>
            <person name="Sawadogo J.B."/>
            <person name="Alam M.S."/>
            <person name="Ueno C."/>
            <person name="Dianou D."/>
            <person name="Shinjo R."/>
            <person name="Asakawa S."/>
        </authorList>
    </citation>
    <scope>NUCLEOTIDE SEQUENCE</scope>
    <source>
        <strain evidence="2">LMG27198</strain>
    </source>
</reference>
<comment type="caution">
    <text evidence="2">The sequence shown here is derived from an EMBL/GenBank/DDBJ whole genome shotgun (WGS) entry which is preliminary data.</text>
</comment>
<evidence type="ECO:0000259" key="1">
    <source>
        <dbReference type="Pfam" id="PF21906"/>
    </source>
</evidence>
<name>A0A9W6GSI7_9HYPH</name>
<sequence>MFRGSAFRARTGLIDGPGKAAGRALSPPVEIGLTAAIVAVRGDAPLILTARADDKTAEAALPSGPFDPVRHRTFEIGLRSWVAEQTGAPLGYVEQLYTFGDRGRHARAGDRDPHVVSVGYLALTRSGEDAQRPAFGAWRSWYDFFPWEDWRNGRPDLIETTILAGLGDWVADAPDAIASGLSRRQRVELLFGKRGFNEENVLERYELLYEAGMVEEALRDGREAAARRGALEPLGAPMRHDHRRILATAMGRLRAKMKYRPVIFELMPAAFTLTELQRTVEAIAGRHLHKQNFRRLVETSAIVEPTGEMSLRTGGRPAALFHFRRNVLQERPAPGLRVGIRS</sequence>
<gene>
    <name evidence="2" type="ORF">LMG27198_10320</name>
</gene>
<dbReference type="Pfam" id="PF21906">
    <property type="entry name" value="WHD_NrtR"/>
    <property type="match status" value="1"/>
</dbReference>
<dbReference type="InterPro" id="IPR036388">
    <property type="entry name" value="WH-like_DNA-bd_sf"/>
</dbReference>
<accession>A0A9W6GSI7</accession>
<organism evidence="2 3">
    <name type="scientific">Methylocystis echinoides</name>
    <dbReference type="NCBI Taxonomy" id="29468"/>
    <lineage>
        <taxon>Bacteria</taxon>
        <taxon>Pseudomonadati</taxon>
        <taxon>Pseudomonadota</taxon>
        <taxon>Alphaproteobacteria</taxon>
        <taxon>Hyphomicrobiales</taxon>
        <taxon>Methylocystaceae</taxon>
        <taxon>Methylocystis</taxon>
    </lineage>
</organism>
<dbReference type="Gene3D" id="1.10.10.10">
    <property type="entry name" value="Winged helix-like DNA-binding domain superfamily/Winged helix DNA-binding domain"/>
    <property type="match status" value="1"/>
</dbReference>
<dbReference type="Gene3D" id="3.90.79.10">
    <property type="entry name" value="Nucleoside Triphosphate Pyrophosphohydrolase"/>
    <property type="match status" value="1"/>
</dbReference>
<evidence type="ECO:0000313" key="2">
    <source>
        <dbReference type="EMBL" id="GLI92040.1"/>
    </source>
</evidence>
<dbReference type="AlphaFoldDB" id="A0A9W6GSI7"/>
<dbReference type="FunFam" id="1.10.10.10:FF:000611">
    <property type="entry name" value="Transcriptional repressor of nicotinamide riboside utilization NrtR"/>
    <property type="match status" value="1"/>
</dbReference>
<dbReference type="InterPro" id="IPR036390">
    <property type="entry name" value="WH_DNA-bd_sf"/>
</dbReference>